<keyword evidence="2" id="KW-1185">Reference proteome</keyword>
<name>A0AAV6UN96_9ARAC</name>
<gene>
    <name evidence="1" type="ORF">JTE90_010704</name>
</gene>
<proteinExistence type="predicted"/>
<reference evidence="1 2" key="1">
    <citation type="journal article" date="2022" name="Nat. Ecol. Evol.">
        <title>A masculinizing supergene underlies an exaggerated male reproductive morph in a spider.</title>
        <authorList>
            <person name="Hendrickx F."/>
            <person name="De Corte Z."/>
            <person name="Sonet G."/>
            <person name="Van Belleghem S.M."/>
            <person name="Kostlbacher S."/>
            <person name="Vangestel C."/>
        </authorList>
    </citation>
    <scope>NUCLEOTIDE SEQUENCE [LARGE SCALE GENOMIC DNA]</scope>
    <source>
        <strain evidence="1">W744_W776</strain>
    </source>
</reference>
<sequence>MTMQWHTKCYNITNKESPSAVIIDFSFVTIWQLQLKKQLHRTHRTRGSAEFLGHQPSYVLNKYVRG</sequence>
<dbReference type="Proteomes" id="UP000827092">
    <property type="component" value="Unassembled WGS sequence"/>
</dbReference>
<evidence type="ECO:0000313" key="2">
    <source>
        <dbReference type="Proteomes" id="UP000827092"/>
    </source>
</evidence>
<organism evidence="1 2">
    <name type="scientific">Oedothorax gibbosus</name>
    <dbReference type="NCBI Taxonomy" id="931172"/>
    <lineage>
        <taxon>Eukaryota</taxon>
        <taxon>Metazoa</taxon>
        <taxon>Ecdysozoa</taxon>
        <taxon>Arthropoda</taxon>
        <taxon>Chelicerata</taxon>
        <taxon>Arachnida</taxon>
        <taxon>Araneae</taxon>
        <taxon>Araneomorphae</taxon>
        <taxon>Entelegynae</taxon>
        <taxon>Araneoidea</taxon>
        <taxon>Linyphiidae</taxon>
        <taxon>Erigoninae</taxon>
        <taxon>Oedothorax</taxon>
    </lineage>
</organism>
<protein>
    <submittedName>
        <fullName evidence="1">Uncharacterized protein</fullName>
    </submittedName>
</protein>
<evidence type="ECO:0000313" key="1">
    <source>
        <dbReference type="EMBL" id="KAG8185917.1"/>
    </source>
</evidence>
<dbReference type="EMBL" id="JAFNEN010000320">
    <property type="protein sequence ID" value="KAG8185917.1"/>
    <property type="molecule type" value="Genomic_DNA"/>
</dbReference>
<dbReference type="AlphaFoldDB" id="A0AAV6UN96"/>
<accession>A0AAV6UN96</accession>
<comment type="caution">
    <text evidence="1">The sequence shown here is derived from an EMBL/GenBank/DDBJ whole genome shotgun (WGS) entry which is preliminary data.</text>
</comment>